<evidence type="ECO:0000313" key="3">
    <source>
        <dbReference type="Proteomes" id="UP001189429"/>
    </source>
</evidence>
<accession>A0ABN9Y081</accession>
<feature type="non-terminal residue" evidence="2">
    <location>
        <position position="1"/>
    </location>
</feature>
<feature type="compositionally biased region" description="Basic residues" evidence="1">
    <location>
        <begin position="283"/>
        <end position="296"/>
    </location>
</feature>
<evidence type="ECO:0000313" key="2">
    <source>
        <dbReference type="EMBL" id="CAK0904245.1"/>
    </source>
</evidence>
<feature type="compositionally biased region" description="Polar residues" evidence="1">
    <location>
        <begin position="214"/>
        <end position="223"/>
    </location>
</feature>
<dbReference type="EMBL" id="CAUYUJ010021379">
    <property type="protein sequence ID" value="CAK0904245.1"/>
    <property type="molecule type" value="Genomic_DNA"/>
</dbReference>
<feature type="compositionally biased region" description="Basic and acidic residues" evidence="1">
    <location>
        <begin position="103"/>
        <end position="125"/>
    </location>
</feature>
<feature type="compositionally biased region" description="Polar residues" evidence="1">
    <location>
        <begin position="259"/>
        <end position="273"/>
    </location>
</feature>
<evidence type="ECO:0000256" key="1">
    <source>
        <dbReference type="SAM" id="MobiDB-lite"/>
    </source>
</evidence>
<feature type="compositionally biased region" description="Basic and acidic residues" evidence="1">
    <location>
        <begin position="132"/>
        <end position="141"/>
    </location>
</feature>
<organism evidence="2 3">
    <name type="scientific">Prorocentrum cordatum</name>
    <dbReference type="NCBI Taxonomy" id="2364126"/>
    <lineage>
        <taxon>Eukaryota</taxon>
        <taxon>Sar</taxon>
        <taxon>Alveolata</taxon>
        <taxon>Dinophyceae</taxon>
        <taxon>Prorocentrales</taxon>
        <taxon>Prorocentraceae</taxon>
        <taxon>Prorocentrum</taxon>
    </lineage>
</organism>
<feature type="compositionally biased region" description="Polar residues" evidence="1">
    <location>
        <begin position="88"/>
        <end position="97"/>
    </location>
</feature>
<proteinExistence type="predicted"/>
<feature type="region of interest" description="Disordered" evidence="1">
    <location>
        <begin position="1"/>
        <end position="49"/>
    </location>
</feature>
<name>A0ABN9Y081_9DINO</name>
<feature type="compositionally biased region" description="Acidic residues" evidence="1">
    <location>
        <begin position="10"/>
        <end position="24"/>
    </location>
</feature>
<gene>
    <name evidence="2" type="ORF">PCOR1329_LOCUS80343</name>
</gene>
<protein>
    <submittedName>
        <fullName evidence="2">Uncharacterized protein</fullName>
    </submittedName>
</protein>
<sequence>EPQTNRPPSEELEEGDEGNEEEMEGERRWSKRILALTNGPRSANGPPFGSVWLRRRITTSDAAAATGGAQGCATSRDDHRLWVPTPSPNFSGTNKTAVGQGGGEKEGKSQKEEGGEGRGAREREAVLSGEPAAREEGEGEGRAATSRGTPRLMKPRLPCERSPVRSLRPGTASRLPGAEHGKHAPGISTATSEAVQQAHPRVRKRSGTGHGCSRNAQDRSVNPNYRPGRACPPTDECLTISEYASCRKTRPTKEYPGRTGQTTASEPIKNSKTAPGKKTALSGRRRRRRRPTRSPK</sequence>
<comment type="caution">
    <text evidence="2">The sequence shown here is derived from an EMBL/GenBank/DDBJ whole genome shotgun (WGS) entry which is preliminary data.</text>
</comment>
<reference evidence="2" key="1">
    <citation type="submission" date="2023-10" db="EMBL/GenBank/DDBJ databases">
        <authorList>
            <person name="Chen Y."/>
            <person name="Shah S."/>
            <person name="Dougan E. K."/>
            <person name="Thang M."/>
            <person name="Chan C."/>
        </authorList>
    </citation>
    <scope>NUCLEOTIDE SEQUENCE [LARGE SCALE GENOMIC DNA]</scope>
</reference>
<feature type="compositionally biased region" description="Low complexity" evidence="1">
    <location>
        <begin position="62"/>
        <end position="74"/>
    </location>
</feature>
<feature type="region of interest" description="Disordered" evidence="1">
    <location>
        <begin position="62"/>
        <end position="296"/>
    </location>
</feature>
<dbReference type="Proteomes" id="UP001189429">
    <property type="component" value="Unassembled WGS sequence"/>
</dbReference>
<keyword evidence="3" id="KW-1185">Reference proteome</keyword>